<evidence type="ECO:0000313" key="4">
    <source>
        <dbReference type="EMBL" id="CCE79830.1"/>
    </source>
</evidence>
<organism evidence="4 6">
    <name type="scientific">Pichia sorbitophila (strain ATCC MYA-4447 / BCRC 22081 / CBS 7064 / NBRC 10061 / NRRL Y-12695)</name>
    <name type="common">Hybrid yeast</name>
    <dbReference type="NCBI Taxonomy" id="559304"/>
    <lineage>
        <taxon>Eukaryota</taxon>
        <taxon>Fungi</taxon>
        <taxon>Dikarya</taxon>
        <taxon>Ascomycota</taxon>
        <taxon>Saccharomycotina</taxon>
        <taxon>Pichiomycetes</taxon>
        <taxon>Debaryomycetaceae</taxon>
        <taxon>Millerozyma</taxon>
    </lineage>
</organism>
<dbReference type="InParanoid" id="G8YJV0"/>
<dbReference type="Pfam" id="PF03959">
    <property type="entry name" value="FSH1"/>
    <property type="match status" value="1"/>
</dbReference>
<dbReference type="SUPFAM" id="SSF53474">
    <property type="entry name" value="alpha/beta-Hydrolases"/>
    <property type="match status" value="1"/>
</dbReference>
<dbReference type="Gene3D" id="3.40.50.1820">
    <property type="entry name" value="alpha/beta hydrolase"/>
    <property type="match status" value="1"/>
</dbReference>
<dbReference type="PANTHER" id="PTHR48070:SF6">
    <property type="entry name" value="ESTERASE OVCA2"/>
    <property type="match status" value="1"/>
</dbReference>
<evidence type="ECO:0000256" key="2">
    <source>
        <dbReference type="SAM" id="MobiDB-lite"/>
    </source>
</evidence>
<gene>
    <name evidence="4" type="primary">Piso0_002921</name>
    <name evidence="4" type="ORF">GNLVRS01_PISO0G00952g</name>
    <name evidence="5" type="ORF">GNLVRS01_PISO0H00953g</name>
</gene>
<dbReference type="Proteomes" id="UP000005222">
    <property type="component" value="Chromosome H"/>
</dbReference>
<dbReference type="HOGENOM" id="CLU_051938_2_2_1"/>
<dbReference type="InterPro" id="IPR050593">
    <property type="entry name" value="LovG"/>
</dbReference>
<dbReference type="EMBL" id="FO082052">
    <property type="protein sequence ID" value="CCE80595.1"/>
    <property type="molecule type" value="Genomic_DNA"/>
</dbReference>
<protein>
    <submittedName>
        <fullName evidence="4">Piso0_002921 protein</fullName>
    </submittedName>
</protein>
<feature type="compositionally biased region" description="Polar residues" evidence="2">
    <location>
        <begin position="268"/>
        <end position="281"/>
    </location>
</feature>
<dbReference type="InterPro" id="IPR005645">
    <property type="entry name" value="FSH-like_dom"/>
</dbReference>
<keyword evidence="6" id="KW-1185">Reference proteome</keyword>
<keyword evidence="1" id="KW-0378">Hydrolase</keyword>
<name>G8YJV0_PICSO</name>
<feature type="domain" description="Serine hydrolase" evidence="3">
    <location>
        <begin position="10"/>
        <end position="245"/>
    </location>
</feature>
<sequence>MNMVNETQWKGKVLFLHGFSQSANFFYRKTSAIRDALEQRGYKAVYLNGPHKLVASDIGYWERSSASDFEVDEVNGVVFRAWWLFPLPNQHVAYDITAAMETIKRYVDYGEIVQNDGSFMVEETEPIRSLPVSGVVTFSQGSGLCTLLCKNFERLFQHELKFMIMFSPYLLNMSENSPNKVYEEFYPDDLGESLKCKILAIAGELDTMVEPSETMQAVKRFEKVATYMSHPSGHAVPRSKLFINKMTEWLDSVLTEHSRPSYGEKSKSNASVGLSKVSVSG</sequence>
<evidence type="ECO:0000256" key="1">
    <source>
        <dbReference type="ARBA" id="ARBA00022801"/>
    </source>
</evidence>
<dbReference type="GO" id="GO:0005634">
    <property type="term" value="C:nucleus"/>
    <property type="evidence" value="ECO:0007669"/>
    <property type="project" value="TreeGrafter"/>
</dbReference>
<accession>G8YJV0</accession>
<dbReference type="GO" id="GO:0016787">
    <property type="term" value="F:hydrolase activity"/>
    <property type="evidence" value="ECO:0007669"/>
    <property type="project" value="UniProtKB-KW"/>
</dbReference>
<dbReference type="PANTHER" id="PTHR48070">
    <property type="entry name" value="ESTERASE OVCA2"/>
    <property type="match status" value="1"/>
</dbReference>
<dbReference type="Proteomes" id="UP000005222">
    <property type="component" value="Chromosome G"/>
</dbReference>
<evidence type="ECO:0000313" key="6">
    <source>
        <dbReference type="Proteomes" id="UP000005222"/>
    </source>
</evidence>
<feature type="region of interest" description="Disordered" evidence="2">
    <location>
        <begin position="260"/>
        <end position="281"/>
    </location>
</feature>
<dbReference type="OrthoDB" id="2094269at2759"/>
<proteinExistence type="predicted"/>
<evidence type="ECO:0000259" key="3">
    <source>
        <dbReference type="Pfam" id="PF03959"/>
    </source>
</evidence>
<reference evidence="6" key="2">
    <citation type="journal article" date="2012" name="G3 (Bethesda)">
        <title>Pichia sorbitophila, an interspecies yeast hybrid reveals early steps of genome resolution following polyploidization.</title>
        <authorList>
            <person name="Leh Louis V."/>
            <person name="Despons L."/>
            <person name="Friedrich A."/>
            <person name="Martin T."/>
            <person name="Durrens P."/>
            <person name="Casaregola S."/>
            <person name="Neuveglise C."/>
            <person name="Fairhead C."/>
            <person name="Marck C."/>
            <person name="Cruz J.A."/>
            <person name="Straub M.L."/>
            <person name="Kugler V."/>
            <person name="Sacerdot C."/>
            <person name="Uzunov Z."/>
            <person name="Thierry A."/>
            <person name="Weiss S."/>
            <person name="Bleykasten C."/>
            <person name="De Montigny J."/>
            <person name="Jacques N."/>
            <person name="Jung P."/>
            <person name="Lemaire M."/>
            <person name="Mallet S."/>
            <person name="Morel G."/>
            <person name="Richard G.F."/>
            <person name="Sarkar A."/>
            <person name="Savel G."/>
            <person name="Schacherer J."/>
            <person name="Seret M.L."/>
            <person name="Talla E."/>
            <person name="Samson G."/>
            <person name="Jubin C."/>
            <person name="Poulain J."/>
            <person name="Vacherie B."/>
            <person name="Barbe V."/>
            <person name="Pelletier E."/>
            <person name="Sherman D.J."/>
            <person name="Westhof E."/>
            <person name="Weissenbach J."/>
            <person name="Baret P.V."/>
            <person name="Wincker P."/>
            <person name="Gaillardin C."/>
            <person name="Dujon B."/>
            <person name="Souciet J.L."/>
        </authorList>
    </citation>
    <scope>NUCLEOTIDE SEQUENCE [LARGE SCALE GENOMIC DNA]</scope>
    <source>
        <strain evidence="6">ATCC MYA-4447 / BCRC 22081 / CBS 7064 / NBRC 10061 / NRRL Y-12695</strain>
    </source>
</reference>
<evidence type="ECO:0000313" key="5">
    <source>
        <dbReference type="EMBL" id="CCE80595.1"/>
    </source>
</evidence>
<dbReference type="eggNOG" id="KOG2551">
    <property type="taxonomic scope" value="Eukaryota"/>
</dbReference>
<reference evidence="4" key="1">
    <citation type="submission" date="2011-10" db="EMBL/GenBank/DDBJ databases">
        <authorList>
            <person name="Genoscope - CEA"/>
        </authorList>
    </citation>
    <scope>NUCLEOTIDE SEQUENCE</scope>
</reference>
<dbReference type="AlphaFoldDB" id="G8YJV0"/>
<dbReference type="EMBL" id="FO082053">
    <property type="protein sequence ID" value="CCE79830.1"/>
    <property type="molecule type" value="Genomic_DNA"/>
</dbReference>
<dbReference type="FunCoup" id="G8YJV0">
    <property type="interactions" value="644"/>
</dbReference>
<dbReference type="STRING" id="559304.G8YJV0"/>
<dbReference type="GO" id="GO:0005737">
    <property type="term" value="C:cytoplasm"/>
    <property type="evidence" value="ECO:0007669"/>
    <property type="project" value="TreeGrafter"/>
</dbReference>
<dbReference type="InterPro" id="IPR029058">
    <property type="entry name" value="AB_hydrolase_fold"/>
</dbReference>